<accession>A0A290Q415</accession>
<name>A0A290Q415_9BACT</name>
<dbReference type="Proteomes" id="UP000217265">
    <property type="component" value="Chromosome"/>
</dbReference>
<dbReference type="PROSITE" id="PS01098">
    <property type="entry name" value="LIPASE_GDSL_SER"/>
    <property type="match status" value="1"/>
</dbReference>
<dbReference type="KEGG" id="vbh:CMV30_04335"/>
<feature type="chain" id="PRO_5013398542" evidence="1">
    <location>
        <begin position="30"/>
        <end position="234"/>
    </location>
</feature>
<evidence type="ECO:0000313" key="4">
    <source>
        <dbReference type="Proteomes" id="UP000217265"/>
    </source>
</evidence>
<organism evidence="3 4">
    <name type="scientific">Nibricoccus aquaticus</name>
    <dbReference type="NCBI Taxonomy" id="2576891"/>
    <lineage>
        <taxon>Bacteria</taxon>
        <taxon>Pseudomonadati</taxon>
        <taxon>Verrucomicrobiota</taxon>
        <taxon>Opitutia</taxon>
        <taxon>Opitutales</taxon>
        <taxon>Opitutaceae</taxon>
        <taxon>Nibricoccus</taxon>
    </lineage>
</organism>
<proteinExistence type="predicted"/>
<dbReference type="InterPro" id="IPR008265">
    <property type="entry name" value="Lipase_GDSL_AS"/>
</dbReference>
<dbReference type="PANTHER" id="PTHR30383">
    <property type="entry name" value="THIOESTERASE 1/PROTEASE 1/LYSOPHOSPHOLIPASE L1"/>
    <property type="match status" value="1"/>
</dbReference>
<dbReference type="InterPro" id="IPR036514">
    <property type="entry name" value="SGNH_hydro_sf"/>
</dbReference>
<dbReference type="Pfam" id="PF13472">
    <property type="entry name" value="Lipase_GDSL_2"/>
    <property type="match status" value="1"/>
</dbReference>
<dbReference type="RefSeq" id="WP_096054876.1">
    <property type="nucleotide sequence ID" value="NZ_CP023344.1"/>
</dbReference>
<dbReference type="AlphaFoldDB" id="A0A290Q415"/>
<dbReference type="GO" id="GO:0004622">
    <property type="term" value="F:phosphatidylcholine lysophospholipase activity"/>
    <property type="evidence" value="ECO:0007669"/>
    <property type="project" value="TreeGrafter"/>
</dbReference>
<reference evidence="3 4" key="1">
    <citation type="submission" date="2017-09" db="EMBL/GenBank/DDBJ databases">
        <title>Complete genome sequence of Verrucomicrobial strain HZ-65, isolated from freshwater.</title>
        <authorList>
            <person name="Choi A."/>
        </authorList>
    </citation>
    <scope>NUCLEOTIDE SEQUENCE [LARGE SCALE GENOMIC DNA]</scope>
    <source>
        <strain evidence="3 4">HZ-65</strain>
    </source>
</reference>
<dbReference type="Gene3D" id="3.40.50.1110">
    <property type="entry name" value="SGNH hydrolase"/>
    <property type="match status" value="1"/>
</dbReference>
<protein>
    <submittedName>
        <fullName evidence="3">Arylesterase</fullName>
    </submittedName>
</protein>
<gene>
    <name evidence="3" type="ORF">CMV30_04335</name>
</gene>
<feature type="domain" description="SGNH hydrolase-type esterase" evidence="2">
    <location>
        <begin position="53"/>
        <end position="215"/>
    </location>
</feature>
<dbReference type="PANTHER" id="PTHR30383:SF24">
    <property type="entry name" value="THIOESTERASE 1_PROTEASE 1_LYSOPHOSPHOLIPASE L1"/>
    <property type="match status" value="1"/>
</dbReference>
<keyword evidence="4" id="KW-1185">Reference proteome</keyword>
<dbReference type="InterPro" id="IPR051532">
    <property type="entry name" value="Ester_Hydrolysis_Enzymes"/>
</dbReference>
<evidence type="ECO:0000256" key="1">
    <source>
        <dbReference type="SAM" id="SignalP"/>
    </source>
</evidence>
<sequence length="234" mass="25019">MQTTTSFHARILFPLLTAALIIISPFLPAANSANPSTPATPASPPAAVKTILFFGDSLTAGYGLDDPALAFPGRIQEKITAEKLPWRVINAGLSGETTAGGLRRLDWIMRQPVHIFVLELGGNDGLRGLSPEVARTNLQGIIDKVRARNPATRIVIAGMEMPTSMGTDYTTAFRAIYAELARKNDALLIPFLLEGVGGDPKLNLPDGVHPTAEGHIIVAETVWKTLRPLLSPSP</sequence>
<keyword evidence="1" id="KW-0732">Signal</keyword>
<dbReference type="EMBL" id="CP023344">
    <property type="protein sequence ID" value="ATC63244.1"/>
    <property type="molecule type" value="Genomic_DNA"/>
</dbReference>
<evidence type="ECO:0000259" key="2">
    <source>
        <dbReference type="Pfam" id="PF13472"/>
    </source>
</evidence>
<dbReference type="GO" id="GO:0006629">
    <property type="term" value="P:lipid metabolic process"/>
    <property type="evidence" value="ECO:0007669"/>
    <property type="project" value="InterPro"/>
</dbReference>
<dbReference type="OrthoDB" id="9777593at2"/>
<dbReference type="SUPFAM" id="SSF52266">
    <property type="entry name" value="SGNH hydrolase"/>
    <property type="match status" value="1"/>
</dbReference>
<dbReference type="CDD" id="cd01822">
    <property type="entry name" value="Lysophospholipase_L1_like"/>
    <property type="match status" value="1"/>
</dbReference>
<dbReference type="InterPro" id="IPR013830">
    <property type="entry name" value="SGNH_hydro"/>
</dbReference>
<feature type="signal peptide" evidence="1">
    <location>
        <begin position="1"/>
        <end position="29"/>
    </location>
</feature>
<evidence type="ECO:0000313" key="3">
    <source>
        <dbReference type="EMBL" id="ATC63244.1"/>
    </source>
</evidence>